<evidence type="ECO:0000313" key="2">
    <source>
        <dbReference type="Proteomes" id="UP000733611"/>
    </source>
</evidence>
<reference evidence="1" key="2">
    <citation type="submission" date="2021-04" db="EMBL/GenBank/DDBJ databases">
        <authorList>
            <person name="Gilroy R."/>
        </authorList>
    </citation>
    <scope>NUCLEOTIDE SEQUENCE</scope>
    <source>
        <strain evidence="1">378</strain>
    </source>
</reference>
<dbReference type="AlphaFoldDB" id="A0A948WYU2"/>
<name>A0A948WYU2_9GAMM</name>
<protein>
    <submittedName>
        <fullName evidence="1">Uncharacterized protein</fullName>
    </submittedName>
</protein>
<evidence type="ECO:0000313" key="1">
    <source>
        <dbReference type="EMBL" id="MBU3843882.1"/>
    </source>
</evidence>
<sequence>MLSSVMEWRKLLFDGAIIAKAPQDNFLNFSLLFAYFSLSLWHEQKHKGGSARPRYGKALVYAALTPTAVPALAKTLGSPQSLVDVAPTLSQGWSRQTPSHGTTA</sequence>
<gene>
    <name evidence="1" type="ORF">H9847_03285</name>
</gene>
<reference evidence="1" key="1">
    <citation type="journal article" date="2021" name="PeerJ">
        <title>Extensive microbial diversity within the chicken gut microbiome revealed by metagenomics and culture.</title>
        <authorList>
            <person name="Gilroy R."/>
            <person name="Ravi A."/>
            <person name="Getino M."/>
            <person name="Pursley I."/>
            <person name="Horton D.L."/>
            <person name="Alikhan N.F."/>
            <person name="Baker D."/>
            <person name="Gharbi K."/>
            <person name="Hall N."/>
            <person name="Watson M."/>
            <person name="Adriaenssens E.M."/>
            <person name="Foster-Nyarko E."/>
            <person name="Jarju S."/>
            <person name="Secka A."/>
            <person name="Antonio M."/>
            <person name="Oren A."/>
            <person name="Chaudhuri R.R."/>
            <person name="La Ragione R."/>
            <person name="Hildebrand F."/>
            <person name="Pallen M.J."/>
        </authorList>
    </citation>
    <scope>NUCLEOTIDE SEQUENCE</scope>
    <source>
        <strain evidence="1">378</strain>
    </source>
</reference>
<proteinExistence type="predicted"/>
<comment type="caution">
    <text evidence="1">The sequence shown here is derived from an EMBL/GenBank/DDBJ whole genome shotgun (WGS) entry which is preliminary data.</text>
</comment>
<dbReference type="Proteomes" id="UP000733611">
    <property type="component" value="Unassembled WGS sequence"/>
</dbReference>
<organism evidence="1 2">
    <name type="scientific">Candidatus Anaerobiospirillum pullicola</name>
    <dbReference type="NCBI Taxonomy" id="2838451"/>
    <lineage>
        <taxon>Bacteria</taxon>
        <taxon>Pseudomonadati</taxon>
        <taxon>Pseudomonadota</taxon>
        <taxon>Gammaproteobacteria</taxon>
        <taxon>Aeromonadales</taxon>
        <taxon>Succinivibrionaceae</taxon>
        <taxon>Anaerobiospirillum</taxon>
    </lineage>
</organism>
<dbReference type="EMBL" id="JAHLFE010000061">
    <property type="protein sequence ID" value="MBU3843882.1"/>
    <property type="molecule type" value="Genomic_DNA"/>
</dbReference>
<accession>A0A948WYU2</accession>